<proteinExistence type="predicted"/>
<evidence type="ECO:0000313" key="2">
    <source>
        <dbReference type="EMBL" id="EGZ22806.1"/>
    </source>
</evidence>
<organism evidence="2 3">
    <name type="scientific">Phytophthora sojae (strain P6497)</name>
    <name type="common">Soybean stem and root rot agent</name>
    <name type="synonym">Phytophthora megasperma f. sp. glycines</name>
    <dbReference type="NCBI Taxonomy" id="1094619"/>
    <lineage>
        <taxon>Eukaryota</taxon>
        <taxon>Sar</taxon>
        <taxon>Stramenopiles</taxon>
        <taxon>Oomycota</taxon>
        <taxon>Peronosporomycetes</taxon>
        <taxon>Peronosporales</taxon>
        <taxon>Peronosporaceae</taxon>
        <taxon>Phytophthora</taxon>
    </lineage>
</organism>
<dbReference type="AlphaFoldDB" id="G4YR72"/>
<reference evidence="2 3" key="1">
    <citation type="journal article" date="2006" name="Science">
        <title>Phytophthora genome sequences uncover evolutionary origins and mechanisms of pathogenesis.</title>
        <authorList>
            <person name="Tyler B.M."/>
            <person name="Tripathy S."/>
            <person name="Zhang X."/>
            <person name="Dehal P."/>
            <person name="Jiang R.H."/>
            <person name="Aerts A."/>
            <person name="Arredondo F.D."/>
            <person name="Baxter L."/>
            <person name="Bensasson D."/>
            <person name="Beynon J.L."/>
            <person name="Chapman J."/>
            <person name="Damasceno C.M."/>
            <person name="Dorrance A.E."/>
            <person name="Dou D."/>
            <person name="Dickerman A.W."/>
            <person name="Dubchak I.L."/>
            <person name="Garbelotto M."/>
            <person name="Gijzen M."/>
            <person name="Gordon S.G."/>
            <person name="Govers F."/>
            <person name="Grunwald N.J."/>
            <person name="Huang W."/>
            <person name="Ivors K.L."/>
            <person name="Jones R.W."/>
            <person name="Kamoun S."/>
            <person name="Krampis K."/>
            <person name="Lamour K.H."/>
            <person name="Lee M.K."/>
            <person name="McDonald W.H."/>
            <person name="Medina M."/>
            <person name="Meijer H.J."/>
            <person name="Nordberg E.K."/>
            <person name="Maclean D.J."/>
            <person name="Ospina-Giraldo M.D."/>
            <person name="Morris P.F."/>
            <person name="Phuntumart V."/>
            <person name="Putnam N.H."/>
            <person name="Rash S."/>
            <person name="Rose J.K."/>
            <person name="Sakihama Y."/>
            <person name="Salamov A.A."/>
            <person name="Savidor A."/>
            <person name="Scheuring C.F."/>
            <person name="Smith B.M."/>
            <person name="Sobral B.W."/>
            <person name="Terry A."/>
            <person name="Torto-Alalibo T.A."/>
            <person name="Win J."/>
            <person name="Xu Z."/>
            <person name="Zhang H."/>
            <person name="Grigoriev I.V."/>
            <person name="Rokhsar D.S."/>
            <person name="Boore J.L."/>
        </authorList>
    </citation>
    <scope>NUCLEOTIDE SEQUENCE [LARGE SCALE GENOMIC DNA]</scope>
    <source>
        <strain evidence="2 3">P6497</strain>
    </source>
</reference>
<dbReference type="KEGG" id="psoj:PHYSODRAFT_295466"/>
<dbReference type="GeneID" id="20641258"/>
<dbReference type="RefSeq" id="XP_009518094.1">
    <property type="nucleotide sequence ID" value="XM_009519799.1"/>
</dbReference>
<name>G4YR72_PHYSP</name>
<dbReference type="InParanoid" id="G4YR72"/>
<feature type="region of interest" description="Disordered" evidence="1">
    <location>
        <begin position="101"/>
        <end position="134"/>
    </location>
</feature>
<evidence type="ECO:0000313" key="3">
    <source>
        <dbReference type="Proteomes" id="UP000002640"/>
    </source>
</evidence>
<keyword evidence="3" id="KW-1185">Reference proteome</keyword>
<gene>
    <name evidence="2" type="ORF">PHYSODRAFT_295466</name>
</gene>
<accession>G4YR72</accession>
<protein>
    <submittedName>
        <fullName evidence="2">Uncharacterized protein</fullName>
    </submittedName>
</protein>
<sequence length="263" mass="28688">MADWLAGPAGWVRSAGRRAFRSRVRSSGDSGFVWLAVLFAVVAWDKTWTEADPTPLWFSDVLRLCAQRPLAAAEGQPLRSDAEPSCITAKLDQYAIDRPSADSRGWSRLQDESPGIRSAGPIQPGKPLPGIMQPGAHSSRSLTSLYFSSGRSCSRDGGRTSRQPPKVAVRLFLHAYASSASPLRAKCSHQIFARIQSLPQGVGKARRRHTWTQDVPMHPVLGSFLPGTTGPCSMQGIHNEPLSRYNQLSPYLATTSSRKSTYA</sequence>
<dbReference type="Proteomes" id="UP000002640">
    <property type="component" value="Unassembled WGS sequence"/>
</dbReference>
<evidence type="ECO:0000256" key="1">
    <source>
        <dbReference type="SAM" id="MobiDB-lite"/>
    </source>
</evidence>
<dbReference type="EMBL" id="JH159152">
    <property type="protein sequence ID" value="EGZ22806.1"/>
    <property type="molecule type" value="Genomic_DNA"/>
</dbReference>